<accession>A0A9N9CKT4</accession>
<feature type="domain" description="Crinkler effector protein N-terminal" evidence="4">
    <location>
        <begin position="17"/>
        <end position="76"/>
    </location>
</feature>
<dbReference type="EMBL" id="CAJVPI010001283">
    <property type="protein sequence ID" value="CAG8604926.1"/>
    <property type="molecule type" value="Genomic_DNA"/>
</dbReference>
<reference evidence="5" key="1">
    <citation type="submission" date="2021-06" db="EMBL/GenBank/DDBJ databases">
        <authorList>
            <person name="Kallberg Y."/>
            <person name="Tangrot J."/>
            <person name="Rosling A."/>
        </authorList>
    </citation>
    <scope>NUCLEOTIDE SEQUENCE</scope>
    <source>
        <strain evidence="5">BR232B</strain>
    </source>
</reference>
<dbReference type="GO" id="GO:0005576">
    <property type="term" value="C:extracellular region"/>
    <property type="evidence" value="ECO:0007669"/>
    <property type="project" value="UniProtKB-SubCell"/>
</dbReference>
<evidence type="ECO:0000256" key="1">
    <source>
        <dbReference type="ARBA" id="ARBA00004340"/>
    </source>
</evidence>
<comment type="subcellular location">
    <subcellularLocation>
        <location evidence="1">Host cell</location>
    </subcellularLocation>
    <subcellularLocation>
        <location evidence="2">Secreted</location>
    </subcellularLocation>
</comment>
<dbReference type="InterPro" id="IPR045379">
    <property type="entry name" value="Crinkler_N"/>
</dbReference>
<sequence length="94" mass="10548">PAGISLTYSLKNMSTFRLNCLVHGNTTERVFPVDIPSTKTIGDLKEMIKIKQPKFDRFSADELDVWKVDIPCRSLENPVLKALKENPMADIEGA</sequence>
<evidence type="ECO:0000313" key="6">
    <source>
        <dbReference type="Proteomes" id="UP000789739"/>
    </source>
</evidence>
<dbReference type="GO" id="GO:0043657">
    <property type="term" value="C:host cell"/>
    <property type="evidence" value="ECO:0007669"/>
    <property type="project" value="UniProtKB-SubCell"/>
</dbReference>
<evidence type="ECO:0000256" key="3">
    <source>
        <dbReference type="ARBA" id="ARBA00022525"/>
    </source>
</evidence>
<evidence type="ECO:0000256" key="2">
    <source>
        <dbReference type="ARBA" id="ARBA00004613"/>
    </source>
</evidence>
<name>A0A9N9CKT4_9GLOM</name>
<keyword evidence="6" id="KW-1185">Reference proteome</keyword>
<feature type="non-terminal residue" evidence="5">
    <location>
        <position position="1"/>
    </location>
</feature>
<organism evidence="5 6">
    <name type="scientific">Paraglomus brasilianum</name>
    <dbReference type="NCBI Taxonomy" id="144538"/>
    <lineage>
        <taxon>Eukaryota</taxon>
        <taxon>Fungi</taxon>
        <taxon>Fungi incertae sedis</taxon>
        <taxon>Mucoromycota</taxon>
        <taxon>Glomeromycotina</taxon>
        <taxon>Glomeromycetes</taxon>
        <taxon>Paraglomerales</taxon>
        <taxon>Paraglomeraceae</taxon>
        <taxon>Paraglomus</taxon>
    </lineage>
</organism>
<dbReference type="Proteomes" id="UP000789739">
    <property type="component" value="Unassembled WGS sequence"/>
</dbReference>
<proteinExistence type="predicted"/>
<evidence type="ECO:0000313" key="5">
    <source>
        <dbReference type="EMBL" id="CAG8604926.1"/>
    </source>
</evidence>
<evidence type="ECO:0000259" key="4">
    <source>
        <dbReference type="Pfam" id="PF20147"/>
    </source>
</evidence>
<protein>
    <submittedName>
        <fullName evidence="5">2992_t:CDS:1</fullName>
    </submittedName>
</protein>
<gene>
    <name evidence="5" type="ORF">PBRASI_LOCUS7849</name>
</gene>
<keyword evidence="3" id="KW-0964">Secreted</keyword>
<dbReference type="OrthoDB" id="2409492at2759"/>
<dbReference type="AlphaFoldDB" id="A0A9N9CKT4"/>
<dbReference type="Pfam" id="PF20147">
    <property type="entry name" value="Crinkler"/>
    <property type="match status" value="1"/>
</dbReference>
<comment type="caution">
    <text evidence="5">The sequence shown here is derived from an EMBL/GenBank/DDBJ whole genome shotgun (WGS) entry which is preliminary data.</text>
</comment>